<evidence type="ECO:0000313" key="3">
    <source>
        <dbReference type="Proteomes" id="UP000658278"/>
    </source>
</evidence>
<accession>A0A934VEA1</accession>
<feature type="transmembrane region" description="Helical" evidence="1">
    <location>
        <begin position="85"/>
        <end position="102"/>
    </location>
</feature>
<evidence type="ECO:0000313" key="2">
    <source>
        <dbReference type="EMBL" id="MBK1825752.1"/>
    </source>
</evidence>
<name>A0A934VEA1_9BACT</name>
<dbReference type="Proteomes" id="UP000658278">
    <property type="component" value="Unassembled WGS sequence"/>
</dbReference>
<protein>
    <submittedName>
        <fullName evidence="2">Uncharacterized protein</fullName>
    </submittedName>
</protein>
<keyword evidence="3" id="KW-1185">Reference proteome</keyword>
<dbReference type="EMBL" id="JAENII010000001">
    <property type="protein sequence ID" value="MBK1825752.1"/>
    <property type="molecule type" value="Genomic_DNA"/>
</dbReference>
<reference evidence="2" key="1">
    <citation type="submission" date="2021-01" db="EMBL/GenBank/DDBJ databases">
        <title>Modified the classification status of verrucomicrobia.</title>
        <authorList>
            <person name="Feng X."/>
        </authorList>
    </citation>
    <scope>NUCLEOTIDE SEQUENCE</scope>
    <source>
        <strain evidence="2">KCTC 22201</strain>
    </source>
</reference>
<comment type="caution">
    <text evidence="2">The sequence shown here is derived from an EMBL/GenBank/DDBJ whole genome shotgun (WGS) entry which is preliminary data.</text>
</comment>
<feature type="transmembrane region" description="Helical" evidence="1">
    <location>
        <begin position="43"/>
        <end position="65"/>
    </location>
</feature>
<dbReference type="RefSeq" id="WP_200275729.1">
    <property type="nucleotide sequence ID" value="NZ_JAENII010000001.1"/>
</dbReference>
<feature type="transmembrane region" description="Helical" evidence="1">
    <location>
        <begin position="12"/>
        <end position="31"/>
    </location>
</feature>
<gene>
    <name evidence="2" type="ORF">JIN81_01870</name>
</gene>
<keyword evidence="1" id="KW-1133">Transmembrane helix</keyword>
<dbReference type="AlphaFoldDB" id="A0A934VEA1"/>
<keyword evidence="1" id="KW-0812">Transmembrane</keyword>
<sequence>MNILFEIVIQQGFILDLFGVIGLGLVGLGALRLSRRMDSRSAACMTWGALSMLSGRIGILLYVHLTTAAQRAEWDVWMLSLARNVPVGLLTLGLGAIAYGFWSHEKEVGEWAELR</sequence>
<keyword evidence="1" id="KW-0472">Membrane</keyword>
<organism evidence="2 3">
    <name type="scientific">Haloferula rosea</name>
    <dbReference type="NCBI Taxonomy" id="490093"/>
    <lineage>
        <taxon>Bacteria</taxon>
        <taxon>Pseudomonadati</taxon>
        <taxon>Verrucomicrobiota</taxon>
        <taxon>Verrucomicrobiia</taxon>
        <taxon>Verrucomicrobiales</taxon>
        <taxon>Verrucomicrobiaceae</taxon>
        <taxon>Haloferula</taxon>
    </lineage>
</organism>
<proteinExistence type="predicted"/>
<evidence type="ECO:0000256" key="1">
    <source>
        <dbReference type="SAM" id="Phobius"/>
    </source>
</evidence>